<dbReference type="Proteomes" id="UP001207408">
    <property type="component" value="Unassembled WGS sequence"/>
</dbReference>
<name>A0AAE3SI58_9BACT</name>
<dbReference type="Gene3D" id="2.60.40.3140">
    <property type="match status" value="1"/>
</dbReference>
<accession>A0AAE3SI58</accession>
<dbReference type="RefSeq" id="WP_301197277.1">
    <property type="nucleotide sequence ID" value="NZ_JAPDPI010000001.1"/>
</dbReference>
<keyword evidence="1" id="KW-0732">Signal</keyword>
<dbReference type="Gene3D" id="2.60.120.1130">
    <property type="match status" value="1"/>
</dbReference>
<dbReference type="AlphaFoldDB" id="A0AAE3SI58"/>
<proteinExistence type="predicted"/>
<evidence type="ECO:0000313" key="3">
    <source>
        <dbReference type="EMBL" id="MCW3804054.1"/>
    </source>
</evidence>
<organism evidence="3 4">
    <name type="scientific">Plebeiibacterium marinum</name>
    <dbReference type="NCBI Taxonomy" id="2992111"/>
    <lineage>
        <taxon>Bacteria</taxon>
        <taxon>Pseudomonadati</taxon>
        <taxon>Bacteroidota</taxon>
        <taxon>Bacteroidia</taxon>
        <taxon>Marinilabiliales</taxon>
        <taxon>Marinilabiliaceae</taxon>
        <taxon>Plebeiibacterium</taxon>
    </lineage>
</organism>
<feature type="domain" description="DUF3857" evidence="2">
    <location>
        <begin position="65"/>
        <end position="197"/>
    </location>
</feature>
<reference evidence="3" key="1">
    <citation type="submission" date="2022-10" db="EMBL/GenBank/DDBJ databases">
        <authorList>
            <person name="Yu W.X."/>
        </authorList>
    </citation>
    <scope>NUCLEOTIDE SEQUENCE</scope>
    <source>
        <strain evidence="3">D04</strain>
    </source>
</reference>
<dbReference type="InterPro" id="IPR024618">
    <property type="entry name" value="DUF3857"/>
</dbReference>
<feature type="chain" id="PRO_5042111208" evidence="1">
    <location>
        <begin position="20"/>
        <end position="649"/>
    </location>
</feature>
<comment type="caution">
    <text evidence="3">The sequence shown here is derived from an EMBL/GenBank/DDBJ whole genome shotgun (WGS) entry which is preliminary data.</text>
</comment>
<keyword evidence="4" id="KW-1185">Reference proteome</keyword>
<dbReference type="Pfam" id="PF12969">
    <property type="entry name" value="DUF3857"/>
    <property type="match status" value="1"/>
</dbReference>
<evidence type="ECO:0000259" key="2">
    <source>
        <dbReference type="Pfam" id="PF12969"/>
    </source>
</evidence>
<feature type="signal peptide" evidence="1">
    <location>
        <begin position="1"/>
        <end position="19"/>
    </location>
</feature>
<dbReference type="Gene3D" id="3.10.620.30">
    <property type="match status" value="1"/>
</dbReference>
<evidence type="ECO:0000256" key="1">
    <source>
        <dbReference type="SAM" id="SignalP"/>
    </source>
</evidence>
<evidence type="ECO:0000313" key="4">
    <source>
        <dbReference type="Proteomes" id="UP001207408"/>
    </source>
</evidence>
<sequence length="649" mass="75074">MRKLFLTLIILTAIFITNAQTPPEENHDSGMRLTQCSFEPKAPAVVIFDKGKVSFVRNDAGFDIKYTRHKRVKIFKESAFDQGEVEIPLYIGESEMETVKDISATTYYFNGSTLEQTQLDQEQIFKEPVNKHWYMKKFAMPDLKEGCIIDYSYTVYSPFLFNLPDWEFQNDLPTIYSEYKTYMIPFYSYTYRAQGFSSFDVYESQESKGMERQFMNLSFKDLEYTFGMKNIPSFTDESFISSRSDYVKKIDFQLSEINYPSGYSQKVLTTWPALAKDFMDHEWFGKYIKKSEKLGSKNFSSLAGKTDMEKIEAVVQHMKLNYKHNGRNDKWALKSIKEFTSQKTGNSANINLMALGILKSQGVNCRPVIISTRDHGKVYNDFPFADVFNDVLILATVDNETMLIDATDPYCPTNIIPANCCNGKGFVVDEEKEQWVNIYNTSPSKNSTILVYNFNPEQAILEGKATVNATGHIAIDKRKSFTKDEEKFVNSIKAEGLDLEGEIAITSNETDQNFNFEFDFTSHVDQIEDQYIFSPFIKFPIKENPFKQNKRDYSIDFVYPSFKLYQAHINVPEGYEIEKMPDLFSKVTKNASFEFKAIKQNSNTIVISGNYLIKKAIYPAEAYRDLKIFYKNLTEKLNQSIVIRKEEQI</sequence>
<gene>
    <name evidence="3" type="ORF">OM074_00365</name>
</gene>
<protein>
    <submittedName>
        <fullName evidence="3">DUF3857 domain-containing protein</fullName>
    </submittedName>
</protein>
<dbReference type="EMBL" id="JAPDPI010000001">
    <property type="protein sequence ID" value="MCW3804054.1"/>
    <property type="molecule type" value="Genomic_DNA"/>
</dbReference>